<keyword evidence="3" id="KW-1185">Reference proteome</keyword>
<evidence type="ECO:0000313" key="3">
    <source>
        <dbReference type="Proteomes" id="UP001165422"/>
    </source>
</evidence>
<dbReference type="InterPro" id="IPR025161">
    <property type="entry name" value="IS402-like_dom"/>
</dbReference>
<evidence type="ECO:0000259" key="1">
    <source>
        <dbReference type="Pfam" id="PF13340"/>
    </source>
</evidence>
<name>A0ABS8N5P6_9CLOT</name>
<dbReference type="InterPro" id="IPR052909">
    <property type="entry name" value="Transposase_6_like"/>
</dbReference>
<evidence type="ECO:0000313" key="2">
    <source>
        <dbReference type="EMBL" id="MCC9295127.1"/>
    </source>
</evidence>
<dbReference type="RefSeq" id="WP_229981471.1">
    <property type="nucleotide sequence ID" value="NZ_JAJJPB010000010.1"/>
</dbReference>
<dbReference type="Pfam" id="PF13340">
    <property type="entry name" value="DUF4096"/>
    <property type="match status" value="1"/>
</dbReference>
<dbReference type="Proteomes" id="UP001165422">
    <property type="component" value="Unassembled WGS sequence"/>
</dbReference>
<proteinExistence type="predicted"/>
<sequence length="160" mass="18085">MLLWLYIITKKVSELKKGPVANLLLEATEPVVMNAIYHRAAYTYDGLSNGKTLIEIVHDLDDERVKGTEQHAAILLSGIFKKQIEVKILSIKPGARGTSKLAKKYLSFDSKIPIAKTGRPPKDNRLIFNAILWIARSGAAWRDLPERFGSWKTVYSRFCK</sequence>
<gene>
    <name evidence="2" type="ORF">LN736_09695</name>
</gene>
<dbReference type="EMBL" id="JAJJPB010000010">
    <property type="protein sequence ID" value="MCC9295127.1"/>
    <property type="molecule type" value="Genomic_DNA"/>
</dbReference>
<organism evidence="2 3">
    <name type="scientific">Clostridium aromativorans</name>
    <dbReference type="NCBI Taxonomy" id="2836848"/>
    <lineage>
        <taxon>Bacteria</taxon>
        <taxon>Bacillati</taxon>
        <taxon>Bacillota</taxon>
        <taxon>Clostridia</taxon>
        <taxon>Eubacteriales</taxon>
        <taxon>Clostridiaceae</taxon>
        <taxon>Clostridium</taxon>
    </lineage>
</organism>
<dbReference type="PANTHER" id="PTHR46637">
    <property type="entry name" value="TIS1421-TRANSPOSASE PROTEIN A"/>
    <property type="match status" value="1"/>
</dbReference>
<reference evidence="2" key="1">
    <citation type="submission" date="2021-11" db="EMBL/GenBank/DDBJ databases">
        <authorList>
            <person name="Qingchun L."/>
            <person name="Dong Z."/>
            <person name="Zongwei Q."/>
            <person name="Jia Z."/>
            <person name="Duotao L."/>
        </authorList>
    </citation>
    <scope>NUCLEOTIDE SEQUENCE</scope>
    <source>
        <strain evidence="2">WLY-B-L2</strain>
    </source>
</reference>
<dbReference type="PANTHER" id="PTHR46637:SF1">
    <property type="entry name" value="BLL5188 PROTEIN"/>
    <property type="match status" value="1"/>
</dbReference>
<feature type="domain" description="Insertion element IS402-like" evidence="1">
    <location>
        <begin position="116"/>
        <end position="159"/>
    </location>
</feature>
<protein>
    <submittedName>
        <fullName evidence="2">Transposase</fullName>
    </submittedName>
</protein>
<accession>A0ABS8N5P6</accession>
<comment type="caution">
    <text evidence="2">The sequence shown here is derived from an EMBL/GenBank/DDBJ whole genome shotgun (WGS) entry which is preliminary data.</text>
</comment>